<feature type="compositionally biased region" description="Low complexity" evidence="1">
    <location>
        <begin position="444"/>
        <end position="455"/>
    </location>
</feature>
<proteinExistence type="predicted"/>
<dbReference type="InterPro" id="IPR004012">
    <property type="entry name" value="Run_dom"/>
</dbReference>
<sequence length="573" mass="60803">GTDGGQQETLAETGAESTTAATNSLGLGYSEYTRLKPTAFPAQRCRGWGDKFWGRELLVGRELSKKRGLLACGRRHFANSSTPQQKQPTDSASVEHEMSHRLLPKFVSSAASRFQRSESEPAAHRTEEALSNGGAEIREALLRHVKREVKQLMEESVARKFIHEESSVITQLCACSPGVFRENSTLALLHRVAKSCQPAKHVLDRLAADAANGGQTGGGRQRKSSKLQNPSAAPQPAKFHWIRVALLEKRLAKIVEYLVEQGKQLYEANSIIADPCDGPLLASLLVGPVRPGLHQGQVDELRLQGAQHRGAASAAPQGLADAKSGARRRPIGASLRVLRHLYSSRLAGDLSTTSSSSALAAPVRIVELRRARAAAITASAADNLLLLHQVGRAALLYAKNGVVSQAGGQSLETSDPAICRCTPLRQPKEPRHCPLTPASTTQFSSPSDVESSLLSNRSAVATRRQDSADGHQALGGSLSHPSRRWCTFHCHGDGGGGGSLVFVARDGTPAAAVALSAAAAAVAAGDNPAAVPDKPGDRAGAQRLAGPPLWTQCGRRGSPGRNNRERAVERACL</sequence>
<feature type="region of interest" description="Disordered" evidence="1">
    <location>
        <begin position="551"/>
        <end position="573"/>
    </location>
</feature>
<name>A0A1I8FM37_9PLAT</name>
<reference evidence="4" key="1">
    <citation type="submission" date="2016-11" db="UniProtKB">
        <authorList>
            <consortium name="WormBaseParasite"/>
        </authorList>
    </citation>
    <scope>IDENTIFICATION</scope>
</reference>
<feature type="compositionally biased region" description="Polar residues" evidence="1">
    <location>
        <begin position="78"/>
        <end position="92"/>
    </location>
</feature>
<dbReference type="Pfam" id="PF02759">
    <property type="entry name" value="RUN"/>
    <property type="match status" value="1"/>
</dbReference>
<dbReference type="AlphaFoldDB" id="A0A1I8FM37"/>
<feature type="region of interest" description="Disordered" evidence="1">
    <location>
        <begin position="527"/>
        <end position="546"/>
    </location>
</feature>
<feature type="region of interest" description="Disordered" evidence="1">
    <location>
        <begin position="76"/>
        <end position="96"/>
    </location>
</feature>
<feature type="compositionally biased region" description="Basic and acidic residues" evidence="1">
    <location>
        <begin position="562"/>
        <end position="573"/>
    </location>
</feature>
<feature type="domain" description="RUN" evidence="2">
    <location>
        <begin position="178"/>
        <end position="288"/>
    </location>
</feature>
<evidence type="ECO:0000313" key="4">
    <source>
        <dbReference type="WBParaSite" id="maker-unitig_39928-snap-gene-0.2-mRNA-1"/>
    </source>
</evidence>
<dbReference type="WBParaSite" id="maker-unitig_39928-snap-gene-0.2-mRNA-1">
    <property type="protein sequence ID" value="maker-unitig_39928-snap-gene-0.2-mRNA-1"/>
    <property type="gene ID" value="maker-unitig_39928-snap-gene-0.2"/>
</dbReference>
<feature type="region of interest" description="Disordered" evidence="1">
    <location>
        <begin position="429"/>
        <end position="479"/>
    </location>
</feature>
<organism evidence="3 4">
    <name type="scientific">Macrostomum lignano</name>
    <dbReference type="NCBI Taxonomy" id="282301"/>
    <lineage>
        <taxon>Eukaryota</taxon>
        <taxon>Metazoa</taxon>
        <taxon>Spiralia</taxon>
        <taxon>Lophotrochozoa</taxon>
        <taxon>Platyhelminthes</taxon>
        <taxon>Rhabditophora</taxon>
        <taxon>Macrostomorpha</taxon>
        <taxon>Macrostomida</taxon>
        <taxon>Macrostomidae</taxon>
        <taxon>Macrostomum</taxon>
    </lineage>
</organism>
<accession>A0A1I8FM37</accession>
<dbReference type="Proteomes" id="UP000095280">
    <property type="component" value="Unplaced"/>
</dbReference>
<evidence type="ECO:0000259" key="2">
    <source>
        <dbReference type="Pfam" id="PF02759"/>
    </source>
</evidence>
<feature type="region of interest" description="Disordered" evidence="1">
    <location>
        <begin position="1"/>
        <end position="23"/>
    </location>
</feature>
<feature type="compositionally biased region" description="Low complexity" evidence="1">
    <location>
        <begin position="8"/>
        <end position="22"/>
    </location>
</feature>
<keyword evidence="3" id="KW-1185">Reference proteome</keyword>
<feature type="region of interest" description="Disordered" evidence="1">
    <location>
        <begin position="210"/>
        <end position="234"/>
    </location>
</feature>
<dbReference type="SUPFAM" id="SSF140741">
    <property type="entry name" value="RUN domain-like"/>
    <property type="match status" value="1"/>
</dbReference>
<evidence type="ECO:0000256" key="1">
    <source>
        <dbReference type="SAM" id="MobiDB-lite"/>
    </source>
</evidence>
<dbReference type="InterPro" id="IPR037213">
    <property type="entry name" value="Run_dom_sf"/>
</dbReference>
<dbReference type="Gene3D" id="1.20.58.900">
    <property type="match status" value="1"/>
</dbReference>
<protein>
    <submittedName>
        <fullName evidence="4">RUN domain-containing protein</fullName>
    </submittedName>
</protein>
<evidence type="ECO:0000313" key="3">
    <source>
        <dbReference type="Proteomes" id="UP000095280"/>
    </source>
</evidence>